<keyword evidence="5" id="KW-0223">Dioxygenase</keyword>
<dbReference type="InterPro" id="IPR015881">
    <property type="entry name" value="ARHD_Rieske_2Fe_2S"/>
</dbReference>
<dbReference type="Gene3D" id="3.90.380.10">
    <property type="entry name" value="Naphthalene 1,2-dioxygenase Alpha Subunit, Chain A, domain 1"/>
    <property type="match status" value="1"/>
</dbReference>
<dbReference type="InterPro" id="IPR043266">
    <property type="entry name" value="RHO_NdoB-like_C"/>
</dbReference>
<dbReference type="InterPro" id="IPR001663">
    <property type="entry name" value="Rng_hydr_dOase-A"/>
</dbReference>
<evidence type="ECO:0000256" key="3">
    <source>
        <dbReference type="ARBA" id="ARBA00022723"/>
    </source>
</evidence>
<dbReference type="GO" id="GO:0005506">
    <property type="term" value="F:iron ion binding"/>
    <property type="evidence" value="ECO:0007669"/>
    <property type="project" value="InterPro"/>
</dbReference>
<evidence type="ECO:0000256" key="4">
    <source>
        <dbReference type="ARBA" id="ARBA00022797"/>
    </source>
</evidence>
<dbReference type="PROSITE" id="PS00570">
    <property type="entry name" value="RING_HYDROXYL_ALPHA"/>
    <property type="match status" value="1"/>
</dbReference>
<proteinExistence type="inferred from homology"/>
<dbReference type="Gene3D" id="2.102.10.10">
    <property type="entry name" value="Rieske [2Fe-2S] iron-sulphur domain"/>
    <property type="match status" value="1"/>
</dbReference>
<evidence type="ECO:0000259" key="10">
    <source>
        <dbReference type="PROSITE" id="PS51296"/>
    </source>
</evidence>
<organism evidence="11 12">
    <name type="scientific">Mycobacterium helveticum</name>
    <dbReference type="NCBI Taxonomy" id="2592811"/>
    <lineage>
        <taxon>Bacteria</taxon>
        <taxon>Bacillati</taxon>
        <taxon>Actinomycetota</taxon>
        <taxon>Actinomycetes</taxon>
        <taxon>Mycobacteriales</taxon>
        <taxon>Mycobacteriaceae</taxon>
        <taxon>Mycobacterium</taxon>
    </lineage>
</organism>
<protein>
    <submittedName>
        <fullName evidence="11">Rieske 2Fe-2S domain-containing protein</fullName>
    </submittedName>
</protein>
<dbReference type="Pfam" id="PF00848">
    <property type="entry name" value="Ring_hydroxyl_A"/>
    <property type="match status" value="1"/>
</dbReference>
<sequence length="446" mass="50315">MAAPITPAYLPEIVRPEKGLASRLIYVSPEIYELELERIFPKSWLFLGHTSQLSQPGDFLTTKMGEDPVIVVRGRDGKIRALLNSCRHRGMRVCRSDEGNTSFFRCPYHAWTYSNTGNLQGVPKYRLGYAGVFDKKDLGLREVPRVEEYRGFVFGNWDLEAVPLADWIGDFKLYFDLVFDRDTDGVEFIGGVHKWTIDTNWKIPTENFATDMYHVAYSHARPAEIGLMNPLTDEGFELSADMGFFGHQFSQPASMDNGGEEPLHSYWAMPNPYTEFLAEQRARIAEKFGDPMTRLVPGGHGVIFPNFAFLDIEMLRLVRVHHPEGPGRTTTYQWCVVDKSLPPDVKDALRRQYILTFGPSGLLEQDDGENFRECQNGAAGYIGRHLESNMMLGLGQERTAAEIVGDERAPGTGGGIWSEVNQRRWLQIWLDFMTGSHAASGSGDND</sequence>
<evidence type="ECO:0000313" key="12">
    <source>
        <dbReference type="Proteomes" id="UP000320513"/>
    </source>
</evidence>
<evidence type="ECO:0000313" key="11">
    <source>
        <dbReference type="EMBL" id="TVS88447.1"/>
    </source>
</evidence>
<dbReference type="AlphaFoldDB" id="A0A557XR95"/>
<dbReference type="PANTHER" id="PTHR43756:SF1">
    <property type="entry name" value="3-PHENYLPROPIONATE_CINNAMIC ACID DIOXYGENASE SUBUNIT ALPHA"/>
    <property type="match status" value="1"/>
</dbReference>
<name>A0A557XR95_9MYCO</name>
<dbReference type="InterPro" id="IPR036922">
    <property type="entry name" value="Rieske_2Fe-2S_sf"/>
</dbReference>
<dbReference type="GO" id="GO:0051537">
    <property type="term" value="F:2 iron, 2 sulfur cluster binding"/>
    <property type="evidence" value="ECO:0007669"/>
    <property type="project" value="UniProtKB-KW"/>
</dbReference>
<keyword evidence="9" id="KW-0520">NAD</keyword>
<dbReference type="Pfam" id="PF00355">
    <property type="entry name" value="Rieske"/>
    <property type="match status" value="1"/>
</dbReference>
<dbReference type="GO" id="GO:0004497">
    <property type="term" value="F:monooxygenase activity"/>
    <property type="evidence" value="ECO:0007669"/>
    <property type="project" value="UniProtKB-ARBA"/>
</dbReference>
<keyword evidence="4" id="KW-0058">Aromatic hydrocarbons catabolism</keyword>
<dbReference type="InterPro" id="IPR017941">
    <property type="entry name" value="Rieske_2Fe-2S"/>
</dbReference>
<dbReference type="Proteomes" id="UP000320513">
    <property type="component" value="Unassembled WGS sequence"/>
</dbReference>
<dbReference type="GO" id="GO:0016705">
    <property type="term" value="F:oxidoreductase activity, acting on paired donors, with incorporation or reduction of molecular oxygen"/>
    <property type="evidence" value="ECO:0007669"/>
    <property type="project" value="UniProtKB-ARBA"/>
</dbReference>
<dbReference type="GO" id="GO:0051213">
    <property type="term" value="F:dioxygenase activity"/>
    <property type="evidence" value="ECO:0007669"/>
    <property type="project" value="UniProtKB-KW"/>
</dbReference>
<evidence type="ECO:0000256" key="8">
    <source>
        <dbReference type="ARBA" id="ARBA00023014"/>
    </source>
</evidence>
<evidence type="ECO:0000256" key="7">
    <source>
        <dbReference type="ARBA" id="ARBA00023004"/>
    </source>
</evidence>
<comment type="similarity">
    <text evidence="1">Belongs to the bacterial ring-hydroxylating dioxygenase alpha subunit family.</text>
</comment>
<keyword evidence="6" id="KW-0560">Oxidoreductase</keyword>
<keyword evidence="8" id="KW-0411">Iron-sulfur</keyword>
<keyword evidence="7" id="KW-0408">Iron</keyword>
<evidence type="ECO:0000256" key="6">
    <source>
        <dbReference type="ARBA" id="ARBA00023002"/>
    </source>
</evidence>
<evidence type="ECO:0000256" key="2">
    <source>
        <dbReference type="ARBA" id="ARBA00022714"/>
    </source>
</evidence>
<evidence type="ECO:0000256" key="9">
    <source>
        <dbReference type="ARBA" id="ARBA00023027"/>
    </source>
</evidence>
<reference evidence="11 12" key="1">
    <citation type="submission" date="2019-07" db="EMBL/GenBank/DDBJ databases">
        <title>New Mycobacterium species.</title>
        <authorList>
            <person name="Tortoli E."/>
            <person name="Ghielmetti G."/>
            <person name="Friedel U."/>
            <person name="Trovato A."/>
        </authorList>
    </citation>
    <scope>NUCLEOTIDE SEQUENCE [LARGE SCALE GENOMIC DNA]</scope>
    <source>
        <strain evidence="11 12">16-83</strain>
    </source>
</reference>
<dbReference type="SUPFAM" id="SSF50022">
    <property type="entry name" value="ISP domain"/>
    <property type="match status" value="1"/>
</dbReference>
<dbReference type="InterPro" id="IPR015879">
    <property type="entry name" value="Ring_hydroxy_dOase_asu_C_dom"/>
</dbReference>
<dbReference type="CDD" id="cd08881">
    <property type="entry name" value="RHO_alpha_C_NDO-like"/>
    <property type="match status" value="1"/>
</dbReference>
<evidence type="ECO:0000256" key="5">
    <source>
        <dbReference type="ARBA" id="ARBA00022964"/>
    </source>
</evidence>
<keyword evidence="3" id="KW-0479">Metal-binding</keyword>
<gene>
    <name evidence="11" type="ORF">FPZ47_13955</name>
</gene>
<feature type="domain" description="Rieske" evidence="10">
    <location>
        <begin position="44"/>
        <end position="155"/>
    </location>
</feature>
<comment type="caution">
    <text evidence="11">The sequence shown here is derived from an EMBL/GenBank/DDBJ whole genome shotgun (WGS) entry which is preliminary data.</text>
</comment>
<dbReference type="SUPFAM" id="SSF55961">
    <property type="entry name" value="Bet v1-like"/>
    <property type="match status" value="1"/>
</dbReference>
<keyword evidence="12" id="KW-1185">Reference proteome</keyword>
<dbReference type="RefSeq" id="WP_144952151.1">
    <property type="nucleotide sequence ID" value="NZ_VMQU01000053.1"/>
</dbReference>
<keyword evidence="2" id="KW-0001">2Fe-2S</keyword>
<dbReference type="PROSITE" id="PS51296">
    <property type="entry name" value="RIESKE"/>
    <property type="match status" value="1"/>
</dbReference>
<dbReference type="EMBL" id="VMQU01000053">
    <property type="protein sequence ID" value="TVS88447.1"/>
    <property type="molecule type" value="Genomic_DNA"/>
</dbReference>
<evidence type="ECO:0000256" key="1">
    <source>
        <dbReference type="ARBA" id="ARBA00008751"/>
    </source>
</evidence>
<dbReference type="OrthoDB" id="5243643at2"/>
<accession>A0A557XR95</accession>
<dbReference type="PANTHER" id="PTHR43756">
    <property type="entry name" value="CHOLINE MONOOXYGENASE, CHLOROPLASTIC"/>
    <property type="match status" value="1"/>
</dbReference>
<dbReference type="PRINTS" id="PR00090">
    <property type="entry name" value="RNGDIOXGNASE"/>
</dbReference>